<dbReference type="AlphaFoldDB" id="X1SCE9"/>
<evidence type="ECO:0000313" key="1">
    <source>
        <dbReference type="EMBL" id="GAI65444.1"/>
    </source>
</evidence>
<comment type="caution">
    <text evidence="1">The sequence shown here is derived from an EMBL/GenBank/DDBJ whole genome shotgun (WGS) entry which is preliminary data.</text>
</comment>
<protein>
    <submittedName>
        <fullName evidence="1">Uncharacterized protein</fullName>
    </submittedName>
</protein>
<accession>X1SCE9</accession>
<gene>
    <name evidence="1" type="ORF">S12H4_10745</name>
</gene>
<proteinExistence type="predicted"/>
<reference evidence="1" key="1">
    <citation type="journal article" date="2014" name="Front. Microbiol.">
        <title>High frequency of phylogenetically diverse reductive dehalogenase-homologous genes in deep subseafloor sedimentary metagenomes.</title>
        <authorList>
            <person name="Kawai M."/>
            <person name="Futagami T."/>
            <person name="Toyoda A."/>
            <person name="Takaki Y."/>
            <person name="Nishi S."/>
            <person name="Hori S."/>
            <person name="Arai W."/>
            <person name="Tsubouchi T."/>
            <person name="Morono Y."/>
            <person name="Uchiyama I."/>
            <person name="Ito T."/>
            <person name="Fujiyama A."/>
            <person name="Inagaki F."/>
            <person name="Takami H."/>
        </authorList>
    </citation>
    <scope>NUCLEOTIDE SEQUENCE</scope>
    <source>
        <strain evidence="1">Expedition CK06-06</strain>
    </source>
</reference>
<sequence>MDMASPFFCALEELLEECLVIVLQDGFEGANPGVAKAKSADCRKTGKAK</sequence>
<organism evidence="1">
    <name type="scientific">marine sediment metagenome</name>
    <dbReference type="NCBI Taxonomy" id="412755"/>
    <lineage>
        <taxon>unclassified sequences</taxon>
        <taxon>metagenomes</taxon>
        <taxon>ecological metagenomes</taxon>
    </lineage>
</organism>
<dbReference type="EMBL" id="BARW01004666">
    <property type="protein sequence ID" value="GAI65444.1"/>
    <property type="molecule type" value="Genomic_DNA"/>
</dbReference>
<name>X1SCE9_9ZZZZ</name>